<keyword evidence="7 15" id="KW-0812">Transmembrane</keyword>
<dbReference type="PRINTS" id="PR00344">
    <property type="entry name" value="BCTRLSENSOR"/>
</dbReference>
<comment type="subcellular location">
    <subcellularLocation>
        <location evidence="2">Cell membrane</location>
        <topology evidence="2">Multi-pass membrane protein</topology>
    </subcellularLocation>
</comment>
<keyword evidence="5" id="KW-0597">Phosphoprotein</keyword>
<dbReference type="CDD" id="cd00075">
    <property type="entry name" value="HATPase"/>
    <property type="match status" value="1"/>
</dbReference>
<dbReference type="InterPro" id="IPR003594">
    <property type="entry name" value="HATPase_dom"/>
</dbReference>
<dbReference type="Gene3D" id="1.10.287.130">
    <property type="match status" value="1"/>
</dbReference>
<evidence type="ECO:0000313" key="19">
    <source>
        <dbReference type="EMBL" id="OOC61202.1"/>
    </source>
</evidence>
<keyword evidence="6" id="KW-0808">Transferase</keyword>
<evidence type="ECO:0000256" key="12">
    <source>
        <dbReference type="ARBA" id="ARBA00023012"/>
    </source>
</evidence>
<dbReference type="InterPro" id="IPR036097">
    <property type="entry name" value="HisK_dim/P_sf"/>
</dbReference>
<dbReference type="Proteomes" id="UP000189059">
    <property type="component" value="Unassembled WGS sequence"/>
</dbReference>
<evidence type="ECO:0000256" key="9">
    <source>
        <dbReference type="ARBA" id="ARBA00022777"/>
    </source>
</evidence>
<evidence type="ECO:0000256" key="6">
    <source>
        <dbReference type="ARBA" id="ARBA00022679"/>
    </source>
</evidence>
<reference evidence="18" key="1">
    <citation type="submission" date="2016-08" db="EMBL/GenBank/DDBJ databases">
        <title>Complete Genome Seqeunce of Paenibacillus sp. nov. IHBB 9852 from high altitute lake of Indian trans-Himalayas.</title>
        <authorList>
            <person name="Kiran S."/>
            <person name="Swarnkar M.K."/>
            <person name="Rana A."/>
            <person name="Tewari R."/>
            <person name="Gulati A."/>
        </authorList>
    </citation>
    <scope>NUCLEOTIDE SEQUENCE [LARGE SCALE GENOMIC DNA]</scope>
    <source>
        <strain evidence="18">IHBB 9852</strain>
    </source>
</reference>
<evidence type="ECO:0000256" key="1">
    <source>
        <dbReference type="ARBA" id="ARBA00000085"/>
    </source>
</evidence>
<evidence type="ECO:0000256" key="14">
    <source>
        <dbReference type="SAM" id="Coils"/>
    </source>
</evidence>
<dbReference type="InterPro" id="IPR003660">
    <property type="entry name" value="HAMP_dom"/>
</dbReference>
<keyword evidence="9 18" id="KW-0418">Kinase</keyword>
<dbReference type="AlphaFoldDB" id="A0A1B2DUR7"/>
<dbReference type="SUPFAM" id="SSF158472">
    <property type="entry name" value="HAMP domain-like"/>
    <property type="match status" value="1"/>
</dbReference>
<dbReference type="OrthoDB" id="335833at2"/>
<dbReference type="GO" id="GO:0005886">
    <property type="term" value="C:plasma membrane"/>
    <property type="evidence" value="ECO:0007669"/>
    <property type="project" value="UniProtKB-SubCell"/>
</dbReference>
<dbReference type="InterPro" id="IPR050398">
    <property type="entry name" value="HssS/ArlS-like"/>
</dbReference>
<dbReference type="Gene3D" id="6.10.340.10">
    <property type="match status" value="1"/>
</dbReference>
<evidence type="ECO:0000256" key="7">
    <source>
        <dbReference type="ARBA" id="ARBA00022692"/>
    </source>
</evidence>
<feature type="transmembrane region" description="Helical" evidence="15">
    <location>
        <begin position="12"/>
        <end position="33"/>
    </location>
</feature>
<dbReference type="InterPro" id="IPR036890">
    <property type="entry name" value="HATPase_C_sf"/>
</dbReference>
<evidence type="ECO:0000256" key="4">
    <source>
        <dbReference type="ARBA" id="ARBA00022475"/>
    </source>
</evidence>
<feature type="coiled-coil region" evidence="14">
    <location>
        <begin position="139"/>
        <end position="173"/>
    </location>
</feature>
<evidence type="ECO:0000256" key="8">
    <source>
        <dbReference type="ARBA" id="ARBA00022741"/>
    </source>
</evidence>
<dbReference type="PROSITE" id="PS50885">
    <property type="entry name" value="HAMP"/>
    <property type="match status" value="1"/>
</dbReference>
<dbReference type="Pfam" id="PF02518">
    <property type="entry name" value="HATPase_c"/>
    <property type="match status" value="1"/>
</dbReference>
<keyword evidence="12" id="KW-0902">Two-component regulatory system</keyword>
<accession>A0A1B2DUR7</accession>
<feature type="domain" description="Histidine kinase" evidence="16">
    <location>
        <begin position="173"/>
        <end position="388"/>
    </location>
</feature>
<comment type="catalytic activity">
    <reaction evidence="1">
        <text>ATP + protein L-histidine = ADP + protein N-phospho-L-histidine.</text>
        <dbReference type="EC" id="2.7.13.3"/>
    </reaction>
</comment>
<evidence type="ECO:0000256" key="13">
    <source>
        <dbReference type="ARBA" id="ARBA00023136"/>
    </source>
</evidence>
<evidence type="ECO:0000313" key="18">
    <source>
        <dbReference type="EMBL" id="ANY71437.1"/>
    </source>
</evidence>
<dbReference type="SUPFAM" id="SSF55874">
    <property type="entry name" value="ATPase domain of HSP90 chaperone/DNA topoisomerase II/histidine kinase"/>
    <property type="match status" value="1"/>
</dbReference>
<dbReference type="InterPro" id="IPR003661">
    <property type="entry name" value="HisK_dim/P_dom"/>
</dbReference>
<dbReference type="CDD" id="cd06225">
    <property type="entry name" value="HAMP"/>
    <property type="match status" value="1"/>
</dbReference>
<dbReference type="EMBL" id="CP016809">
    <property type="protein sequence ID" value="ANY71437.1"/>
    <property type="molecule type" value="Genomic_DNA"/>
</dbReference>
<evidence type="ECO:0000256" key="11">
    <source>
        <dbReference type="ARBA" id="ARBA00022989"/>
    </source>
</evidence>
<dbReference type="KEGG" id="pib:BBD41_01940"/>
<gene>
    <name evidence="19" type="ORF">BBD40_04420</name>
    <name evidence="18" type="ORF">BBD41_01940</name>
</gene>
<dbReference type="Pfam" id="PF00512">
    <property type="entry name" value="HisKA"/>
    <property type="match status" value="1"/>
</dbReference>
<evidence type="ECO:0000256" key="2">
    <source>
        <dbReference type="ARBA" id="ARBA00004651"/>
    </source>
</evidence>
<keyword evidence="14" id="KW-0175">Coiled coil</keyword>
<dbReference type="GO" id="GO:0005524">
    <property type="term" value="F:ATP binding"/>
    <property type="evidence" value="ECO:0007669"/>
    <property type="project" value="UniProtKB-KW"/>
</dbReference>
<dbReference type="SUPFAM" id="SSF47384">
    <property type="entry name" value="Homodimeric domain of signal transducing histidine kinase"/>
    <property type="match status" value="1"/>
</dbReference>
<feature type="domain" description="HAMP" evidence="17">
    <location>
        <begin position="106"/>
        <end position="158"/>
    </location>
</feature>
<keyword evidence="20" id="KW-1185">Reference proteome</keyword>
<evidence type="ECO:0000256" key="10">
    <source>
        <dbReference type="ARBA" id="ARBA00022840"/>
    </source>
</evidence>
<dbReference type="SMART" id="SM00387">
    <property type="entry name" value="HATPase_c"/>
    <property type="match status" value="1"/>
</dbReference>
<dbReference type="InterPro" id="IPR004358">
    <property type="entry name" value="Sig_transdc_His_kin-like_C"/>
</dbReference>
<dbReference type="SMART" id="SM00304">
    <property type="entry name" value="HAMP"/>
    <property type="match status" value="1"/>
</dbReference>
<dbReference type="Gene3D" id="3.30.565.10">
    <property type="entry name" value="Histidine kinase-like ATPase, C-terminal domain"/>
    <property type="match status" value="1"/>
</dbReference>
<dbReference type="EC" id="2.7.13.3" evidence="3"/>
<dbReference type="InterPro" id="IPR005467">
    <property type="entry name" value="His_kinase_dom"/>
</dbReference>
<evidence type="ECO:0000256" key="15">
    <source>
        <dbReference type="SAM" id="Phobius"/>
    </source>
</evidence>
<dbReference type="PROSITE" id="PS50109">
    <property type="entry name" value="HIS_KIN"/>
    <property type="match status" value="1"/>
</dbReference>
<protein>
    <recommendedName>
        <fullName evidence="3">histidine kinase</fullName>
        <ecNumber evidence="3">2.7.13.3</ecNumber>
    </recommendedName>
</protein>
<evidence type="ECO:0000256" key="5">
    <source>
        <dbReference type="ARBA" id="ARBA00022553"/>
    </source>
</evidence>
<reference evidence="19 20" key="2">
    <citation type="submission" date="2016-12" db="EMBL/GenBank/DDBJ databases">
        <title>Genome sequencing and description of Paenibacillus sp. nov. from high altitude lake in the Indian Trans- Himalayas.</title>
        <authorList>
            <person name="Kiran S."/>
            <person name="Swarnkar M.K."/>
            <person name="Rana A."/>
            <person name="Tewari R."/>
            <person name="Gulati A."/>
        </authorList>
    </citation>
    <scope>NUCLEOTIDE SEQUENCE [LARGE SCALE GENOMIC DNA]</scope>
    <source>
        <strain evidence="19 20">IHBB 9951</strain>
    </source>
</reference>
<dbReference type="Pfam" id="PF00672">
    <property type="entry name" value="HAMP"/>
    <property type="match status" value="1"/>
</dbReference>
<dbReference type="PANTHER" id="PTHR45528:SF1">
    <property type="entry name" value="SENSOR HISTIDINE KINASE CPXA"/>
    <property type="match status" value="1"/>
</dbReference>
<sequence length="388" mass="43623">MKTSNRLQRSLIRHYIFFFITIALIAAFSLFVLNAQMVNYFREASGPVKSEEAEVMGGPTATPGVNSEQHEQEKVKVFYGMALKTLLLFLALFAIIVYAFGRWTASRVTTPLRSIADGIRSIARGHYHERLNFQASYELAQIQDDFNEMAARLEQIEKEKRELEESKQRMLMDISHDLKTPMTTLRGYIEAMEAGLVDSEERRAQILSMISNKASLMLELIDGIFELSKLDSPEYPFDVQTSDITEFTRAIAAEYYEVFEEHKFYFHYDIPDREIWIPFNATWLYRAVSNILSNALKYNPPGTTVGLKLAAAGNGVEIHLSDDGVGIPEAIKGTVFDAFVRGDLARTSDGGTGLGLAIAKQVIEKHGGTITLTTNGQTTFVLFLPEEM</sequence>
<name>A0A1B2DUR7_9BACL</name>
<dbReference type="SMART" id="SM00388">
    <property type="entry name" value="HisKA"/>
    <property type="match status" value="1"/>
</dbReference>
<dbReference type="RefSeq" id="WP_077565758.1">
    <property type="nucleotide sequence ID" value="NZ_CP016809.1"/>
</dbReference>
<feature type="transmembrane region" description="Helical" evidence="15">
    <location>
        <begin position="77"/>
        <end position="100"/>
    </location>
</feature>
<dbReference type="PANTHER" id="PTHR45528">
    <property type="entry name" value="SENSOR HISTIDINE KINASE CPXA"/>
    <property type="match status" value="1"/>
</dbReference>
<keyword evidence="8" id="KW-0547">Nucleotide-binding</keyword>
<proteinExistence type="predicted"/>
<evidence type="ECO:0000256" key="3">
    <source>
        <dbReference type="ARBA" id="ARBA00012438"/>
    </source>
</evidence>
<keyword evidence="10" id="KW-0067">ATP-binding</keyword>
<evidence type="ECO:0000259" key="17">
    <source>
        <dbReference type="PROSITE" id="PS50885"/>
    </source>
</evidence>
<dbReference type="CDD" id="cd00082">
    <property type="entry name" value="HisKA"/>
    <property type="match status" value="1"/>
</dbReference>
<dbReference type="EMBL" id="MRVI01000001">
    <property type="protein sequence ID" value="OOC61202.1"/>
    <property type="molecule type" value="Genomic_DNA"/>
</dbReference>
<evidence type="ECO:0000259" key="16">
    <source>
        <dbReference type="PROSITE" id="PS50109"/>
    </source>
</evidence>
<keyword evidence="4" id="KW-1003">Cell membrane</keyword>
<evidence type="ECO:0000313" key="20">
    <source>
        <dbReference type="Proteomes" id="UP000189059"/>
    </source>
</evidence>
<dbReference type="GO" id="GO:0000155">
    <property type="term" value="F:phosphorelay sensor kinase activity"/>
    <property type="evidence" value="ECO:0007669"/>
    <property type="project" value="InterPro"/>
</dbReference>
<keyword evidence="11 15" id="KW-1133">Transmembrane helix</keyword>
<organism evidence="18">
    <name type="scientific">Paenibacillus ihbetae</name>
    <dbReference type="NCBI Taxonomy" id="1870820"/>
    <lineage>
        <taxon>Bacteria</taxon>
        <taxon>Bacillati</taxon>
        <taxon>Bacillota</taxon>
        <taxon>Bacilli</taxon>
        <taxon>Bacillales</taxon>
        <taxon>Paenibacillaceae</taxon>
        <taxon>Paenibacillus</taxon>
    </lineage>
</organism>
<keyword evidence="13 15" id="KW-0472">Membrane</keyword>